<dbReference type="EC" id="7.1.1.2" evidence="9"/>
<proteinExistence type="inferred from homology"/>
<comment type="catalytic activity">
    <reaction evidence="8 9">
        <text>a ubiquinone + NADH + 5 H(+)(in) = a ubiquinol + NAD(+) + 4 H(+)(out)</text>
        <dbReference type="Rhea" id="RHEA:29091"/>
        <dbReference type="Rhea" id="RHEA-COMP:9565"/>
        <dbReference type="Rhea" id="RHEA-COMP:9566"/>
        <dbReference type="ChEBI" id="CHEBI:15378"/>
        <dbReference type="ChEBI" id="CHEBI:16389"/>
        <dbReference type="ChEBI" id="CHEBI:17976"/>
        <dbReference type="ChEBI" id="CHEBI:57540"/>
        <dbReference type="ChEBI" id="CHEBI:57945"/>
        <dbReference type="EC" id="7.1.1.2"/>
    </reaction>
</comment>
<evidence type="ECO:0000256" key="5">
    <source>
        <dbReference type="ARBA" id="ARBA00022692"/>
    </source>
</evidence>
<keyword evidence="5 9" id="KW-0812">Transmembrane</keyword>
<evidence type="ECO:0000256" key="6">
    <source>
        <dbReference type="ARBA" id="ARBA00022989"/>
    </source>
</evidence>
<protein>
    <recommendedName>
        <fullName evidence="3 9">NADH-ubiquinone oxidoreductase chain 3</fullName>
        <ecNumber evidence="9">7.1.1.2</ecNumber>
    </recommendedName>
</protein>
<dbReference type="Gene3D" id="1.20.58.1610">
    <property type="entry name" value="NADH:ubiquinone/plastoquinone oxidoreductase, chain 3"/>
    <property type="match status" value="1"/>
</dbReference>
<evidence type="ECO:0000256" key="4">
    <source>
        <dbReference type="ARBA" id="ARBA00022448"/>
    </source>
</evidence>
<evidence type="ECO:0000256" key="2">
    <source>
        <dbReference type="ARBA" id="ARBA00008472"/>
    </source>
</evidence>
<dbReference type="PANTHER" id="PTHR11058">
    <property type="entry name" value="NADH-UBIQUINONE OXIDOREDUCTASE CHAIN 3"/>
    <property type="match status" value="1"/>
</dbReference>
<sequence length="117" mass="13119">MFLLSFIVVFGAILSLVLMTLSLYLVKKKIMNREKMTPFECGFDPKSSARVPFSLRFFLVTVIFLVFDVEIVLLLPYVVSSGGVTDVYSLLGSVSVIMILVGGTLHEWREGSLMWFG</sequence>
<dbReference type="PANTHER" id="PTHR11058:SF9">
    <property type="entry name" value="NADH-UBIQUINONE OXIDOREDUCTASE CHAIN 3"/>
    <property type="match status" value="1"/>
</dbReference>
<dbReference type="AlphaFoldDB" id="A0A6H1PG20"/>
<organism evidence="10">
    <name type="scientific">Nuttallochiton mirandus</name>
    <name type="common">Chiton</name>
    <dbReference type="NCBI Taxonomy" id="256062"/>
    <lineage>
        <taxon>Eukaryota</taxon>
        <taxon>Metazoa</taxon>
        <taxon>Spiralia</taxon>
        <taxon>Lophotrochozoa</taxon>
        <taxon>Mollusca</taxon>
        <taxon>Polyplacophora</taxon>
        <taxon>Neoloricata</taxon>
        <taxon>Chitonida</taxon>
        <taxon>Acanthochitonina</taxon>
        <taxon>Mopaliidae</taxon>
        <taxon>Nuttallochiton</taxon>
    </lineage>
</organism>
<dbReference type="EMBL" id="MN864053">
    <property type="protein sequence ID" value="QIZ12553.1"/>
    <property type="molecule type" value="Genomic_DNA"/>
</dbReference>
<evidence type="ECO:0000256" key="1">
    <source>
        <dbReference type="ARBA" id="ARBA00004370"/>
    </source>
</evidence>
<keyword evidence="9" id="KW-0679">Respiratory chain</keyword>
<comment type="function">
    <text evidence="9">Core subunit of the mitochondrial membrane respiratory chain NADH dehydrogenase (Complex I) which catalyzes electron transfer from NADH through the respiratory chain, using ubiquinone as an electron acceptor. Essential for the catalytic activity of complex I.</text>
</comment>
<feature type="transmembrane region" description="Helical" evidence="9">
    <location>
        <begin position="55"/>
        <end position="75"/>
    </location>
</feature>
<comment type="similarity">
    <text evidence="2 9">Belongs to the complex I subunit 3 family.</text>
</comment>
<evidence type="ECO:0000256" key="9">
    <source>
        <dbReference type="RuleBase" id="RU003640"/>
    </source>
</evidence>
<evidence type="ECO:0000313" key="10">
    <source>
        <dbReference type="EMBL" id="QIZ12553.1"/>
    </source>
</evidence>
<dbReference type="Pfam" id="PF00507">
    <property type="entry name" value="Oxidored_q4"/>
    <property type="match status" value="1"/>
</dbReference>
<keyword evidence="6 9" id="KW-1133">Transmembrane helix</keyword>
<dbReference type="GO" id="GO:0008137">
    <property type="term" value="F:NADH dehydrogenase (ubiquinone) activity"/>
    <property type="evidence" value="ECO:0007669"/>
    <property type="project" value="UniProtKB-UniRule"/>
</dbReference>
<reference evidence="10" key="1">
    <citation type="journal article" date="2020" name="BMC Evol. Biol.">
        <title>A mitogenomic phylogeny of chitons (Mollusca: Polyplacophora).</title>
        <authorList>
            <person name="Irisarri I."/>
            <person name="Uribe J.E."/>
            <person name="Eernisse D.J."/>
            <person name="Zardoya R."/>
        </authorList>
    </citation>
    <scope>NUCLEOTIDE SEQUENCE</scope>
</reference>
<evidence type="ECO:0000256" key="7">
    <source>
        <dbReference type="ARBA" id="ARBA00023136"/>
    </source>
</evidence>
<dbReference type="InterPro" id="IPR000440">
    <property type="entry name" value="NADH_UbQ/plastoQ_OxRdtase_su3"/>
</dbReference>
<keyword evidence="4 9" id="KW-0813">Transport</keyword>
<keyword evidence="7 9" id="KW-0472">Membrane</keyword>
<geneLocation type="mitochondrion" evidence="10"/>
<accession>A0A6H1PG20</accession>
<feature type="transmembrane region" description="Helical" evidence="9">
    <location>
        <begin position="6"/>
        <end position="26"/>
    </location>
</feature>
<dbReference type="GO" id="GO:0030964">
    <property type="term" value="C:NADH dehydrogenase complex"/>
    <property type="evidence" value="ECO:0007669"/>
    <property type="project" value="TreeGrafter"/>
</dbReference>
<dbReference type="InterPro" id="IPR038430">
    <property type="entry name" value="NDAH_ubi_oxred_su3_sf"/>
</dbReference>
<keyword evidence="9" id="KW-0520">NAD</keyword>
<keyword evidence="9" id="KW-0249">Electron transport</keyword>
<comment type="subcellular location">
    <subcellularLocation>
        <location evidence="1">Membrane</location>
    </subcellularLocation>
    <subcellularLocation>
        <location evidence="9">Mitochondrion membrane</location>
        <topology evidence="9">Multi-pass membrane protein</topology>
    </subcellularLocation>
</comment>
<feature type="transmembrane region" description="Helical" evidence="9">
    <location>
        <begin position="87"/>
        <end position="105"/>
    </location>
</feature>
<dbReference type="GO" id="GO:0031966">
    <property type="term" value="C:mitochondrial membrane"/>
    <property type="evidence" value="ECO:0007669"/>
    <property type="project" value="UniProtKB-SubCell"/>
</dbReference>
<name>A0A6H1PG20_NULMI</name>
<evidence type="ECO:0000256" key="3">
    <source>
        <dbReference type="ARBA" id="ARBA00021007"/>
    </source>
</evidence>
<evidence type="ECO:0000256" key="8">
    <source>
        <dbReference type="ARBA" id="ARBA00049551"/>
    </source>
</evidence>
<gene>
    <name evidence="10" type="primary">ND3</name>
</gene>
<keyword evidence="9" id="KW-0830">Ubiquinone</keyword>
<keyword evidence="9 10" id="KW-0496">Mitochondrion</keyword>
<keyword evidence="9" id="KW-1278">Translocase</keyword>